<dbReference type="InParanoid" id="A0A2H3E539"/>
<name>A0A2H3E539_ARMGA</name>
<dbReference type="OMA" id="ERECIKG"/>
<dbReference type="SUPFAM" id="SSF46689">
    <property type="entry name" value="Homeodomain-like"/>
    <property type="match status" value="1"/>
</dbReference>
<dbReference type="GO" id="GO:0003677">
    <property type="term" value="F:DNA binding"/>
    <property type="evidence" value="ECO:0007669"/>
    <property type="project" value="UniProtKB-KW"/>
</dbReference>
<dbReference type="InterPro" id="IPR006600">
    <property type="entry name" value="HTH_CenpB_DNA-bd_dom"/>
</dbReference>
<sequence length="309" mass="35188">MASPTLSDLKKALQSWKAETEAKQVDIVDRLAHGRPVSGEEEAWLDEGGNFVDEDVVLEKLQSASDISSALKDLSTSQRHAYDRLENKVQELKKPSAKRKGNSKFAVSTNHKHDVAKTKARTTSECTLATLEQRIEIIDWHYANGKNQSQTARHFSGKYLELNIKQLLISSWMKDEAKWREEYEKNHAKAHSMKRARQTLHPEISDMMDLWVAKAMADGILLTGEVLRQKWKVFADLKGVPEDERLTLSEGWLSKFKARNGLKNFKRHSEAGSADPQVVEAERECIKGVLAEYELRDIYNMDKTGLFYG</sequence>
<feature type="domain" description="HTH CENPB-type" evidence="3">
    <location>
        <begin position="192"/>
        <end position="266"/>
    </location>
</feature>
<organism evidence="4 5">
    <name type="scientific">Armillaria gallica</name>
    <name type="common">Bulbous honey fungus</name>
    <name type="synonym">Armillaria bulbosa</name>
    <dbReference type="NCBI Taxonomy" id="47427"/>
    <lineage>
        <taxon>Eukaryota</taxon>
        <taxon>Fungi</taxon>
        <taxon>Dikarya</taxon>
        <taxon>Basidiomycota</taxon>
        <taxon>Agaricomycotina</taxon>
        <taxon>Agaricomycetes</taxon>
        <taxon>Agaricomycetidae</taxon>
        <taxon>Agaricales</taxon>
        <taxon>Marasmiineae</taxon>
        <taxon>Physalacriaceae</taxon>
        <taxon>Armillaria</taxon>
    </lineage>
</organism>
<feature type="region of interest" description="Disordered" evidence="2">
    <location>
        <begin position="94"/>
        <end position="118"/>
    </location>
</feature>
<dbReference type="GO" id="GO:0005634">
    <property type="term" value="C:nucleus"/>
    <property type="evidence" value="ECO:0007669"/>
    <property type="project" value="TreeGrafter"/>
</dbReference>
<evidence type="ECO:0000256" key="2">
    <source>
        <dbReference type="SAM" id="MobiDB-lite"/>
    </source>
</evidence>
<evidence type="ECO:0000313" key="4">
    <source>
        <dbReference type="EMBL" id="PBK94786.1"/>
    </source>
</evidence>
<dbReference type="Proteomes" id="UP000217790">
    <property type="component" value="Unassembled WGS sequence"/>
</dbReference>
<accession>A0A2H3E539</accession>
<keyword evidence="5" id="KW-1185">Reference proteome</keyword>
<dbReference type="PROSITE" id="PS51253">
    <property type="entry name" value="HTH_CENPB"/>
    <property type="match status" value="1"/>
</dbReference>
<dbReference type="InterPro" id="IPR009057">
    <property type="entry name" value="Homeodomain-like_sf"/>
</dbReference>
<evidence type="ECO:0000259" key="3">
    <source>
        <dbReference type="PROSITE" id="PS51253"/>
    </source>
</evidence>
<dbReference type="OrthoDB" id="2507562at2759"/>
<gene>
    <name evidence="4" type="ORF">ARMGADRAFT_926762</name>
</gene>
<dbReference type="STRING" id="47427.A0A2H3E539"/>
<dbReference type="AlphaFoldDB" id="A0A2H3E539"/>
<dbReference type="PANTHER" id="PTHR19303:SF73">
    <property type="entry name" value="PROTEIN PDC2"/>
    <property type="match status" value="1"/>
</dbReference>
<dbReference type="PANTHER" id="PTHR19303">
    <property type="entry name" value="TRANSPOSON"/>
    <property type="match status" value="1"/>
</dbReference>
<reference evidence="5" key="1">
    <citation type="journal article" date="2017" name="Nat. Ecol. Evol.">
        <title>Genome expansion and lineage-specific genetic innovations in the forest pathogenic fungi Armillaria.</title>
        <authorList>
            <person name="Sipos G."/>
            <person name="Prasanna A.N."/>
            <person name="Walter M.C."/>
            <person name="O'Connor E."/>
            <person name="Balint B."/>
            <person name="Krizsan K."/>
            <person name="Kiss B."/>
            <person name="Hess J."/>
            <person name="Varga T."/>
            <person name="Slot J."/>
            <person name="Riley R."/>
            <person name="Boka B."/>
            <person name="Rigling D."/>
            <person name="Barry K."/>
            <person name="Lee J."/>
            <person name="Mihaltcheva S."/>
            <person name="LaButti K."/>
            <person name="Lipzen A."/>
            <person name="Waldron R."/>
            <person name="Moloney N.M."/>
            <person name="Sperisen C."/>
            <person name="Kredics L."/>
            <person name="Vagvoelgyi C."/>
            <person name="Patrignani A."/>
            <person name="Fitzpatrick D."/>
            <person name="Nagy I."/>
            <person name="Doyle S."/>
            <person name="Anderson J.B."/>
            <person name="Grigoriev I.V."/>
            <person name="Gueldener U."/>
            <person name="Muensterkoetter M."/>
            <person name="Nagy L.G."/>
        </authorList>
    </citation>
    <scope>NUCLEOTIDE SEQUENCE [LARGE SCALE GENOMIC DNA]</scope>
    <source>
        <strain evidence="5">Ar21-2</strain>
    </source>
</reference>
<dbReference type="Gene3D" id="1.10.10.60">
    <property type="entry name" value="Homeodomain-like"/>
    <property type="match status" value="1"/>
</dbReference>
<proteinExistence type="predicted"/>
<evidence type="ECO:0000256" key="1">
    <source>
        <dbReference type="ARBA" id="ARBA00023125"/>
    </source>
</evidence>
<keyword evidence="1" id="KW-0238">DNA-binding</keyword>
<dbReference type="Pfam" id="PF03221">
    <property type="entry name" value="HTH_Tnp_Tc5"/>
    <property type="match status" value="1"/>
</dbReference>
<dbReference type="EMBL" id="KZ293653">
    <property type="protein sequence ID" value="PBK94786.1"/>
    <property type="molecule type" value="Genomic_DNA"/>
</dbReference>
<dbReference type="InterPro" id="IPR050863">
    <property type="entry name" value="CenT-Element_Derived"/>
</dbReference>
<evidence type="ECO:0000313" key="5">
    <source>
        <dbReference type="Proteomes" id="UP000217790"/>
    </source>
</evidence>
<protein>
    <recommendedName>
        <fullName evidence="3">HTH CENPB-type domain-containing protein</fullName>
    </recommendedName>
</protein>